<dbReference type="GO" id="GO:0003743">
    <property type="term" value="F:translation initiation factor activity"/>
    <property type="evidence" value="ECO:0007669"/>
    <property type="project" value="UniProtKB-KW"/>
</dbReference>
<dbReference type="Gene3D" id="3.40.50.10470">
    <property type="entry name" value="Translation initiation factor eif-2b, domain 2"/>
    <property type="match status" value="1"/>
</dbReference>
<organism evidence="11 12">
    <name type="scientific">Elasticomyces elasticus</name>
    <dbReference type="NCBI Taxonomy" id="574655"/>
    <lineage>
        <taxon>Eukaryota</taxon>
        <taxon>Fungi</taxon>
        <taxon>Dikarya</taxon>
        <taxon>Ascomycota</taxon>
        <taxon>Pezizomycotina</taxon>
        <taxon>Dothideomycetes</taxon>
        <taxon>Dothideomycetidae</taxon>
        <taxon>Mycosphaerellales</taxon>
        <taxon>Teratosphaeriaceae</taxon>
        <taxon>Elasticomyces</taxon>
    </lineage>
</organism>
<feature type="compositionally biased region" description="Low complexity" evidence="10">
    <location>
        <begin position="176"/>
        <end position="187"/>
    </location>
</feature>
<dbReference type="Pfam" id="PF01008">
    <property type="entry name" value="IF-2B"/>
    <property type="match status" value="2"/>
</dbReference>
<keyword evidence="3" id="KW-0963">Cytoplasm</keyword>
<evidence type="ECO:0000256" key="1">
    <source>
        <dbReference type="ARBA" id="ARBA00004514"/>
    </source>
</evidence>
<proteinExistence type="inferred from homology"/>
<protein>
    <recommendedName>
        <fullName evidence="6">Translation initiation factor eIF2B subunit beta</fullName>
    </recommendedName>
    <alternativeName>
        <fullName evidence="7">eIF2B GDP-GTP exchange factor subunit beta</fullName>
    </alternativeName>
</protein>
<gene>
    <name evidence="11" type="primary">GCD7</name>
    <name evidence="11" type="ORF">LTR97_007331</name>
</gene>
<comment type="subcellular location">
    <subcellularLocation>
        <location evidence="1">Cytoplasm</location>
        <location evidence="1">Cytosol</location>
    </subcellularLocation>
</comment>
<evidence type="ECO:0000256" key="4">
    <source>
        <dbReference type="ARBA" id="ARBA00022540"/>
    </source>
</evidence>
<evidence type="ECO:0000256" key="8">
    <source>
        <dbReference type="ARBA" id="ARBA00046432"/>
    </source>
</evidence>
<dbReference type="InterPro" id="IPR042529">
    <property type="entry name" value="IF_2B-like_C"/>
</dbReference>
<comment type="similarity">
    <text evidence="2 9">Belongs to the eIF-2B alpha/beta/delta subunits family.</text>
</comment>
<keyword evidence="4" id="KW-0396">Initiation factor</keyword>
<comment type="caution">
    <text evidence="11">The sequence shown here is derived from an EMBL/GenBank/DDBJ whole genome shotgun (WGS) entry which is preliminary data.</text>
</comment>
<reference evidence="11" key="1">
    <citation type="submission" date="2023-08" db="EMBL/GenBank/DDBJ databases">
        <title>Black Yeasts Isolated from many extreme environments.</title>
        <authorList>
            <person name="Coleine C."/>
            <person name="Stajich J.E."/>
            <person name="Selbmann L."/>
        </authorList>
    </citation>
    <scope>NUCLEOTIDE SEQUENCE</scope>
    <source>
        <strain evidence="11">CCFEE 5810</strain>
    </source>
</reference>
<name>A0AAN7VPL6_9PEZI</name>
<dbReference type="InterPro" id="IPR037171">
    <property type="entry name" value="NagB/RpiA_transferase-like"/>
</dbReference>
<dbReference type="InterPro" id="IPR000649">
    <property type="entry name" value="IF-2B-related"/>
</dbReference>
<evidence type="ECO:0000313" key="12">
    <source>
        <dbReference type="Proteomes" id="UP001310594"/>
    </source>
</evidence>
<feature type="compositionally biased region" description="Polar residues" evidence="10">
    <location>
        <begin position="118"/>
        <end position="138"/>
    </location>
</feature>
<evidence type="ECO:0000256" key="5">
    <source>
        <dbReference type="ARBA" id="ARBA00022917"/>
    </source>
</evidence>
<dbReference type="SUPFAM" id="SSF100950">
    <property type="entry name" value="NagB/RpiA/CoA transferase-like"/>
    <property type="match status" value="1"/>
</dbReference>
<accession>A0AAN7VPL6</accession>
<feature type="compositionally biased region" description="Polar residues" evidence="10">
    <location>
        <begin position="191"/>
        <end position="227"/>
    </location>
</feature>
<feature type="region of interest" description="Disordered" evidence="10">
    <location>
        <begin position="116"/>
        <end position="138"/>
    </location>
</feature>
<dbReference type="Proteomes" id="UP001310594">
    <property type="component" value="Unassembled WGS sequence"/>
</dbReference>
<feature type="region of interest" description="Disordered" evidence="10">
    <location>
        <begin position="154"/>
        <end position="245"/>
    </location>
</feature>
<dbReference type="FunFam" id="3.40.50.10470:FF:000008">
    <property type="entry name" value="Translation initiation factor 2B, beta subunit"/>
    <property type="match status" value="1"/>
</dbReference>
<dbReference type="GO" id="GO:0005085">
    <property type="term" value="F:guanyl-nucleotide exchange factor activity"/>
    <property type="evidence" value="ECO:0007669"/>
    <property type="project" value="TreeGrafter"/>
</dbReference>
<sequence>MPSAIPPPPPSLTTYLRSLEDIPLDKSITTLISLLKRRQIRSSRSCALATTKLLIAVVEAGSPDSSHNTWSSTSALITRIRQVGRKLISAQPKEIAIGNIVRRVLGVIREVADRDSETANADLSGSEISGPTSPITGEFTQQRSVLPMRLSEFSSRDALSGRPGTADSIASSTFSAPVAAPQQQQRPNLMNAPTGTSLFSILQHPQQNPSRSTSSPYATPPAGTQSPALRPSPTSKSVVSTTEAAGGESLDIKAEVLDGLAELLDELSVVDTQIAESALEHIHSGEVILTHGSSRTVQRFLLTAAGKKRKFTVFVAESYPNTHSATHDTLLNGSVPPVSPDDEGLGEKGRWKALTAAGVTVVLVPDTAVFALMPLVNKVLLSPHAVMANGSLLAAAGTETICLAAKEHRVPVVVLAGVYKLSPVYPFDEEGMVEYGDPSKVVGFAEDGRFVDGVDIVNPLSDFVGAEGVGLYVTNLGGCAPSYLYRVVGDHYRGEDVDLGVEDAGSRV</sequence>
<dbReference type="AlphaFoldDB" id="A0AAN7VPL6"/>
<dbReference type="PANTHER" id="PTHR45859">
    <property type="entry name" value="TRANSLATION INITIATION FACTOR EIF-2B SUBUNIT BETA"/>
    <property type="match status" value="1"/>
</dbReference>
<feature type="compositionally biased region" description="Low complexity" evidence="10">
    <location>
        <begin position="231"/>
        <end position="242"/>
    </location>
</feature>
<dbReference type="GO" id="GO:0005851">
    <property type="term" value="C:eukaryotic translation initiation factor 2B complex"/>
    <property type="evidence" value="ECO:0007669"/>
    <property type="project" value="TreeGrafter"/>
</dbReference>
<feature type="region of interest" description="Disordered" evidence="10">
    <location>
        <begin position="327"/>
        <end position="346"/>
    </location>
</feature>
<keyword evidence="5" id="KW-0648">Protein biosynthesis</keyword>
<evidence type="ECO:0000313" key="11">
    <source>
        <dbReference type="EMBL" id="KAK5697196.1"/>
    </source>
</evidence>
<evidence type="ECO:0000256" key="7">
    <source>
        <dbReference type="ARBA" id="ARBA00044228"/>
    </source>
</evidence>
<evidence type="ECO:0000256" key="10">
    <source>
        <dbReference type="SAM" id="MobiDB-lite"/>
    </source>
</evidence>
<evidence type="ECO:0000256" key="2">
    <source>
        <dbReference type="ARBA" id="ARBA00007251"/>
    </source>
</evidence>
<dbReference type="GO" id="GO:0005829">
    <property type="term" value="C:cytosol"/>
    <property type="evidence" value="ECO:0007669"/>
    <property type="project" value="UniProtKB-SubCell"/>
</dbReference>
<evidence type="ECO:0000256" key="3">
    <source>
        <dbReference type="ARBA" id="ARBA00022490"/>
    </source>
</evidence>
<dbReference type="PANTHER" id="PTHR45859:SF1">
    <property type="entry name" value="TRANSLATION INITIATION FACTOR EIF-2B SUBUNIT BETA"/>
    <property type="match status" value="1"/>
</dbReference>
<dbReference type="EMBL" id="JAVRQU010000011">
    <property type="protein sequence ID" value="KAK5697196.1"/>
    <property type="molecule type" value="Genomic_DNA"/>
</dbReference>
<dbReference type="InterPro" id="IPR051855">
    <property type="entry name" value="eIF2B_beta_subunit"/>
</dbReference>
<evidence type="ECO:0000256" key="9">
    <source>
        <dbReference type="RuleBase" id="RU003814"/>
    </source>
</evidence>
<comment type="subunit">
    <text evidence="8">Component of the translation initiation factor 2B (eIF2B) complex which is a heterodecamer of two sets of five different subunits: alpha, beta, gamma, delta and epsilon. Subunits alpha, beta and delta comprise a regulatory subcomplex and subunits epsilon and gamma comprise a catalytic subcomplex. Within the complex, the hexameric regulatory complex resides at the center, with the two heterodimeric catalytic subcomplexes bound on opposite sides.</text>
</comment>
<evidence type="ECO:0000256" key="6">
    <source>
        <dbReference type="ARBA" id="ARBA00044122"/>
    </source>
</evidence>